<comment type="similarity">
    <text evidence="1">Belongs to the membrane fusion protein (MFP) (TC 8.A.1) family.</text>
</comment>
<dbReference type="InterPro" id="IPR058792">
    <property type="entry name" value="Beta-barrel_RND_2"/>
</dbReference>
<gene>
    <name evidence="5" type="ORF">HH216_14295</name>
</gene>
<dbReference type="Gene3D" id="2.40.420.20">
    <property type="match status" value="1"/>
</dbReference>
<dbReference type="Pfam" id="PF25917">
    <property type="entry name" value="BSH_RND"/>
    <property type="match status" value="1"/>
</dbReference>
<dbReference type="RefSeq" id="WP_169551411.1">
    <property type="nucleotide sequence ID" value="NZ_CP051677.1"/>
</dbReference>
<evidence type="ECO:0000256" key="1">
    <source>
        <dbReference type="ARBA" id="ARBA00009477"/>
    </source>
</evidence>
<dbReference type="SUPFAM" id="SSF111369">
    <property type="entry name" value="HlyD-like secretion proteins"/>
    <property type="match status" value="1"/>
</dbReference>
<dbReference type="Gene3D" id="2.40.50.100">
    <property type="match status" value="1"/>
</dbReference>
<evidence type="ECO:0000313" key="6">
    <source>
        <dbReference type="Proteomes" id="UP000501128"/>
    </source>
</evidence>
<dbReference type="PANTHER" id="PTHR30469:SF15">
    <property type="entry name" value="HLYD FAMILY OF SECRETION PROTEINS"/>
    <property type="match status" value="1"/>
</dbReference>
<dbReference type="NCBIfam" id="TIGR01730">
    <property type="entry name" value="RND_mfp"/>
    <property type="match status" value="1"/>
</dbReference>
<feature type="signal peptide" evidence="2">
    <location>
        <begin position="1"/>
        <end position="17"/>
    </location>
</feature>
<name>A0A7L5DTZ5_9BACT</name>
<keyword evidence="6" id="KW-1185">Reference proteome</keyword>
<dbReference type="Pfam" id="PF25954">
    <property type="entry name" value="Beta-barrel_RND_2"/>
    <property type="match status" value="1"/>
</dbReference>
<dbReference type="PANTHER" id="PTHR30469">
    <property type="entry name" value="MULTIDRUG RESISTANCE PROTEIN MDTA"/>
    <property type="match status" value="1"/>
</dbReference>
<sequence>MKTVSVLLSVSVLLMLAACTKPGGKTAETQTSSAANPADEAVIPVKLAAVSTVVRAEPIVASGLVSSAQEARLSFKVGGIISRLYVEEGQPVRRGQLLATLDLTEINAQVSQAQLASEKAERDFGRVRKLYADTAATLEQLQNATTGTSAARQNLTIAQFNRNHAEIRATVDGTVTQKLVNAGEFVAPGASVYQLSSSRPGDWVVRVGVSDKDWARLRTGNRATIALDAYPGRTFTGTVGKLAQAADPVSKLYEVEVRISPGGVKLAPGLFARVTLTPAQSRSYTLVPVEAIVEGNGRDGFVYVLDNAKATAQSARHVRKLPVQIGFLDGDKVLLTNGLVAASQVVTAGSAFLTSESTVVLR</sequence>
<dbReference type="GO" id="GO:0015562">
    <property type="term" value="F:efflux transmembrane transporter activity"/>
    <property type="evidence" value="ECO:0007669"/>
    <property type="project" value="TreeGrafter"/>
</dbReference>
<evidence type="ECO:0000256" key="2">
    <source>
        <dbReference type="SAM" id="SignalP"/>
    </source>
</evidence>
<dbReference type="InterPro" id="IPR058625">
    <property type="entry name" value="MdtA-like_BSH"/>
</dbReference>
<dbReference type="Proteomes" id="UP000501128">
    <property type="component" value="Chromosome"/>
</dbReference>
<dbReference type="AlphaFoldDB" id="A0A7L5DTZ5"/>
<evidence type="ECO:0000313" key="5">
    <source>
        <dbReference type="EMBL" id="QJD79447.1"/>
    </source>
</evidence>
<proteinExistence type="inferred from homology"/>
<evidence type="ECO:0000259" key="3">
    <source>
        <dbReference type="Pfam" id="PF25917"/>
    </source>
</evidence>
<evidence type="ECO:0000259" key="4">
    <source>
        <dbReference type="Pfam" id="PF25954"/>
    </source>
</evidence>
<keyword evidence="2" id="KW-0732">Signal</keyword>
<dbReference type="InterPro" id="IPR006143">
    <property type="entry name" value="RND_pump_MFP"/>
</dbReference>
<protein>
    <submittedName>
        <fullName evidence="5">Efflux RND transporter periplasmic adaptor subunit</fullName>
    </submittedName>
</protein>
<dbReference type="EMBL" id="CP051677">
    <property type="protein sequence ID" value="QJD79447.1"/>
    <property type="molecule type" value="Genomic_DNA"/>
</dbReference>
<dbReference type="KEGG" id="srho:HH216_14295"/>
<dbReference type="Gene3D" id="2.40.30.170">
    <property type="match status" value="1"/>
</dbReference>
<feature type="domain" description="Multidrug resistance protein MdtA-like barrel-sandwich hybrid" evidence="3">
    <location>
        <begin position="73"/>
        <end position="190"/>
    </location>
</feature>
<dbReference type="PROSITE" id="PS51257">
    <property type="entry name" value="PROKAR_LIPOPROTEIN"/>
    <property type="match status" value="1"/>
</dbReference>
<accession>A0A7L5DTZ5</accession>
<feature type="chain" id="PRO_5029846189" evidence="2">
    <location>
        <begin position="18"/>
        <end position="362"/>
    </location>
</feature>
<dbReference type="GO" id="GO:1990281">
    <property type="term" value="C:efflux pump complex"/>
    <property type="evidence" value="ECO:0007669"/>
    <property type="project" value="TreeGrafter"/>
</dbReference>
<reference evidence="5 6" key="1">
    <citation type="submission" date="2020-04" db="EMBL/GenBank/DDBJ databases">
        <title>Genome sequencing of novel species.</title>
        <authorList>
            <person name="Heo J."/>
            <person name="Kim S.-J."/>
            <person name="Kim J.-S."/>
            <person name="Hong S.-B."/>
            <person name="Kwon S.-W."/>
        </authorList>
    </citation>
    <scope>NUCLEOTIDE SEQUENCE [LARGE SCALE GENOMIC DNA]</scope>
    <source>
        <strain evidence="5 6">CJU-R4</strain>
    </source>
</reference>
<organism evidence="5 6">
    <name type="scientific">Spirosoma rhododendri</name>
    <dbReference type="NCBI Taxonomy" id="2728024"/>
    <lineage>
        <taxon>Bacteria</taxon>
        <taxon>Pseudomonadati</taxon>
        <taxon>Bacteroidota</taxon>
        <taxon>Cytophagia</taxon>
        <taxon>Cytophagales</taxon>
        <taxon>Cytophagaceae</taxon>
        <taxon>Spirosoma</taxon>
    </lineage>
</organism>
<feature type="domain" description="CusB-like beta-barrel" evidence="4">
    <location>
        <begin position="206"/>
        <end position="279"/>
    </location>
</feature>